<dbReference type="SUPFAM" id="SSF53597">
    <property type="entry name" value="Dihydrofolate reductase-like"/>
    <property type="match status" value="1"/>
</dbReference>
<accession>A0A9D5JRW6</accession>
<protein>
    <recommendedName>
        <fullName evidence="1">Bacterial bifunctional deaminase-reductase C-terminal domain-containing protein</fullName>
    </recommendedName>
</protein>
<dbReference type="InterPro" id="IPR024072">
    <property type="entry name" value="DHFR-like_dom_sf"/>
</dbReference>
<dbReference type="Gene3D" id="3.40.430.10">
    <property type="entry name" value="Dihydrofolate Reductase, subunit A"/>
    <property type="match status" value="1"/>
</dbReference>
<dbReference type="Pfam" id="PF01872">
    <property type="entry name" value="RibD_C"/>
    <property type="match status" value="1"/>
</dbReference>
<gene>
    <name evidence="2" type="ORF">GF339_01030</name>
</gene>
<proteinExistence type="predicted"/>
<evidence type="ECO:0000313" key="2">
    <source>
        <dbReference type="EMBL" id="MBD3323133.1"/>
    </source>
</evidence>
<dbReference type="InterPro" id="IPR050765">
    <property type="entry name" value="Riboflavin_Biosynth_HTPR"/>
</dbReference>
<comment type="caution">
    <text evidence="2">The sequence shown here is derived from an EMBL/GenBank/DDBJ whole genome shotgun (WGS) entry which is preliminary data.</text>
</comment>
<dbReference type="GO" id="GO:0008703">
    <property type="term" value="F:5-amino-6-(5-phosphoribosylamino)uracil reductase activity"/>
    <property type="evidence" value="ECO:0007669"/>
    <property type="project" value="InterPro"/>
</dbReference>
<dbReference type="AlphaFoldDB" id="A0A9D5JRW6"/>
<organism evidence="2 3">
    <name type="scientific">candidate division KSB3 bacterium</name>
    <dbReference type="NCBI Taxonomy" id="2044937"/>
    <lineage>
        <taxon>Bacteria</taxon>
        <taxon>candidate division KSB3</taxon>
    </lineage>
</organism>
<dbReference type="PANTHER" id="PTHR38011">
    <property type="entry name" value="DIHYDROFOLATE REDUCTASE FAMILY PROTEIN (AFU_ORTHOLOGUE AFUA_8G06820)"/>
    <property type="match status" value="1"/>
</dbReference>
<reference evidence="2" key="1">
    <citation type="submission" date="2019-11" db="EMBL/GenBank/DDBJ databases">
        <title>Microbial mats filling the niche in hypersaline microbial mats.</title>
        <authorList>
            <person name="Wong H.L."/>
            <person name="Macleod F.I."/>
            <person name="White R.A. III"/>
            <person name="Burns B.P."/>
        </authorList>
    </citation>
    <scope>NUCLEOTIDE SEQUENCE</scope>
    <source>
        <strain evidence="2">Rbin_158</strain>
    </source>
</reference>
<evidence type="ECO:0000259" key="1">
    <source>
        <dbReference type="Pfam" id="PF01872"/>
    </source>
</evidence>
<dbReference type="Proteomes" id="UP000649604">
    <property type="component" value="Unassembled WGS sequence"/>
</dbReference>
<dbReference type="EMBL" id="WJJP01000028">
    <property type="protein sequence ID" value="MBD3323133.1"/>
    <property type="molecule type" value="Genomic_DNA"/>
</dbReference>
<sequence>METIGIVAVSLDGFITKHQDEGTAFTSEADKQFFRKVLREFDCSIFGAKTFLTSKEGILRHLTPDQLRIVLTRSPERYAAYQQTGLLEFSSRSPEQLLRELAQRQKTRCAVLGGGAVYTLFLATPLLDELWVTLEPRLFGTGKQLITEQGDVRLSLKSVDPLSHDTLLLKYTVLKP</sequence>
<evidence type="ECO:0000313" key="3">
    <source>
        <dbReference type="Proteomes" id="UP000649604"/>
    </source>
</evidence>
<feature type="domain" description="Bacterial bifunctional deaminase-reductase C-terminal" evidence="1">
    <location>
        <begin position="7"/>
        <end position="167"/>
    </location>
</feature>
<dbReference type="GO" id="GO:0009231">
    <property type="term" value="P:riboflavin biosynthetic process"/>
    <property type="evidence" value="ECO:0007669"/>
    <property type="project" value="InterPro"/>
</dbReference>
<dbReference type="InterPro" id="IPR002734">
    <property type="entry name" value="RibDG_C"/>
</dbReference>
<name>A0A9D5JRW6_9BACT</name>